<dbReference type="InterPro" id="IPR045569">
    <property type="entry name" value="Metalloprtase-TldD/E_C"/>
</dbReference>
<dbReference type="STRING" id="1817883.A3G31_00645"/>
<dbReference type="Gene3D" id="3.30.2290.10">
    <property type="entry name" value="PmbA/TldD superfamily"/>
    <property type="match status" value="1"/>
</dbReference>
<dbReference type="Proteomes" id="UP000178082">
    <property type="component" value="Unassembled WGS sequence"/>
</dbReference>
<comment type="caution">
    <text evidence="5">The sequence shown here is derived from an EMBL/GenBank/DDBJ whole genome shotgun (WGS) entry which is preliminary data.</text>
</comment>
<feature type="domain" description="Metalloprotease TldD/E C-terminal" evidence="3">
    <location>
        <begin position="229"/>
        <end position="448"/>
    </location>
</feature>
<gene>
    <name evidence="5" type="ORF">A3G31_00645</name>
</gene>
<dbReference type="PANTHER" id="PTHR43421">
    <property type="entry name" value="METALLOPROTEASE PMBA"/>
    <property type="match status" value="1"/>
</dbReference>
<name>A0A1F7SJJ4_9BACT</name>
<dbReference type="AlphaFoldDB" id="A0A1F7SJJ4"/>
<evidence type="ECO:0000259" key="3">
    <source>
        <dbReference type="Pfam" id="PF19289"/>
    </source>
</evidence>
<evidence type="ECO:0008006" key="7">
    <source>
        <dbReference type="Google" id="ProtNLM"/>
    </source>
</evidence>
<evidence type="ECO:0000313" key="6">
    <source>
        <dbReference type="Proteomes" id="UP000178082"/>
    </source>
</evidence>
<feature type="domain" description="Metalloprotease TldD/E central" evidence="4">
    <location>
        <begin position="117"/>
        <end position="222"/>
    </location>
</feature>
<dbReference type="Pfam" id="PF01523">
    <property type="entry name" value="PmbA_TldD_1st"/>
    <property type="match status" value="1"/>
</dbReference>
<sequence length="450" mass="49509">MESELEAIKLCREILKKAKGRKAQGAEVYMTSSESTSIEIKDQRVDSFELAKDRGIGLRVMVDGACGFSYCNDFNSDSINKLIDKAISSARNSTPDEFRGFSEAVERYPQVNCFDEKLSEISIEEKIEKTRFAEKTGRDFDKRIINVRKCSFDDTQYEVAILNTKGLEYTNRGTYCSSSITLIAQENNVMETGWEIDSSRWFKNLDFEMVGREAARRAVEMLGATSVETKKVPVLLDPYVAMEFLSIFASSLSADNVQKGKSMLSGKTGESVAAKQISIVDNGLLPEGLASAPADGEGVPMQRTVLVENGVLRGFLYDIYTAKKDDTVSTGNGFRGGFKDTPRVSVSNFYIEKGNISQEEIVSEIDDGFLIREAMGVHTANPISGDFSLGVSGLWIKGGKISFPVRGVVISGNIMDLFRSVKKVGSDLRFYGRIGAPTLMIEEMSVSGKG</sequence>
<evidence type="ECO:0000259" key="2">
    <source>
        <dbReference type="Pfam" id="PF01523"/>
    </source>
</evidence>
<evidence type="ECO:0000256" key="1">
    <source>
        <dbReference type="ARBA" id="ARBA00005836"/>
    </source>
</evidence>
<comment type="similarity">
    <text evidence="1">Belongs to the peptidase U62 family.</text>
</comment>
<dbReference type="InterPro" id="IPR036059">
    <property type="entry name" value="TldD/PmbA_sf"/>
</dbReference>
<evidence type="ECO:0000313" key="5">
    <source>
        <dbReference type="EMBL" id="OGL53950.1"/>
    </source>
</evidence>
<dbReference type="EMBL" id="MGDI01000019">
    <property type="protein sequence ID" value="OGL53950.1"/>
    <property type="molecule type" value="Genomic_DNA"/>
</dbReference>
<dbReference type="Pfam" id="PF19289">
    <property type="entry name" value="PmbA_TldD_3rd"/>
    <property type="match status" value="1"/>
</dbReference>
<dbReference type="Pfam" id="PF19290">
    <property type="entry name" value="PmbA_TldD_2nd"/>
    <property type="match status" value="1"/>
</dbReference>
<evidence type="ECO:0000259" key="4">
    <source>
        <dbReference type="Pfam" id="PF19290"/>
    </source>
</evidence>
<protein>
    <recommendedName>
        <fullName evidence="7">TldD/PmbA family protein</fullName>
    </recommendedName>
</protein>
<dbReference type="InterPro" id="IPR047657">
    <property type="entry name" value="PmbA"/>
</dbReference>
<proteinExistence type="inferred from homology"/>
<dbReference type="GO" id="GO:0005829">
    <property type="term" value="C:cytosol"/>
    <property type="evidence" value="ECO:0007669"/>
    <property type="project" value="TreeGrafter"/>
</dbReference>
<feature type="domain" description="Metalloprotease TldD/E N-terminal" evidence="2">
    <location>
        <begin position="26"/>
        <end position="90"/>
    </location>
</feature>
<reference evidence="5 6" key="1">
    <citation type="journal article" date="2016" name="Nat. Commun.">
        <title>Thousands of microbial genomes shed light on interconnected biogeochemical processes in an aquifer system.</title>
        <authorList>
            <person name="Anantharaman K."/>
            <person name="Brown C.T."/>
            <person name="Hug L.A."/>
            <person name="Sharon I."/>
            <person name="Castelle C.J."/>
            <person name="Probst A.J."/>
            <person name="Thomas B.C."/>
            <person name="Singh A."/>
            <person name="Wilkins M.J."/>
            <person name="Karaoz U."/>
            <person name="Brodie E.L."/>
            <person name="Williams K.H."/>
            <person name="Hubbard S.S."/>
            <person name="Banfield J.F."/>
        </authorList>
    </citation>
    <scope>NUCLEOTIDE SEQUENCE [LARGE SCALE GENOMIC DNA]</scope>
</reference>
<dbReference type="SUPFAM" id="SSF111283">
    <property type="entry name" value="Putative modulator of DNA gyrase, PmbA/TldD"/>
    <property type="match status" value="1"/>
</dbReference>
<dbReference type="InterPro" id="IPR002510">
    <property type="entry name" value="Metalloprtase-TldD/E_N"/>
</dbReference>
<accession>A0A1F7SJJ4</accession>
<dbReference type="InterPro" id="IPR035068">
    <property type="entry name" value="TldD/PmbA_N"/>
</dbReference>
<dbReference type="GO" id="GO:0008237">
    <property type="term" value="F:metallopeptidase activity"/>
    <property type="evidence" value="ECO:0007669"/>
    <property type="project" value="InterPro"/>
</dbReference>
<dbReference type="GO" id="GO:0006508">
    <property type="term" value="P:proteolysis"/>
    <property type="evidence" value="ECO:0007669"/>
    <property type="project" value="InterPro"/>
</dbReference>
<organism evidence="5 6">
    <name type="scientific">Candidatus Schekmanbacteria bacterium RIFCSPLOWO2_12_FULL_38_15</name>
    <dbReference type="NCBI Taxonomy" id="1817883"/>
    <lineage>
        <taxon>Bacteria</taxon>
        <taxon>Candidatus Schekmaniibacteriota</taxon>
    </lineage>
</organism>
<dbReference type="InterPro" id="IPR045570">
    <property type="entry name" value="Metalloprtase-TldD/E_cen_dom"/>
</dbReference>
<dbReference type="PANTHER" id="PTHR43421:SF1">
    <property type="entry name" value="METALLOPROTEASE PMBA"/>
    <property type="match status" value="1"/>
</dbReference>